<dbReference type="SUPFAM" id="SSF53335">
    <property type="entry name" value="S-adenosyl-L-methionine-dependent methyltransferases"/>
    <property type="match status" value="1"/>
</dbReference>
<dbReference type="Proteomes" id="UP000298488">
    <property type="component" value="Unassembled WGS sequence"/>
</dbReference>
<dbReference type="InterPro" id="IPR052356">
    <property type="entry name" value="Thiol_S-MT"/>
</dbReference>
<dbReference type="RefSeq" id="WP_104096286.1">
    <property type="nucleotide sequence ID" value="NZ_JACHBP010000001.1"/>
</dbReference>
<dbReference type="OrthoDB" id="65624at2"/>
<dbReference type="CDD" id="cd02440">
    <property type="entry name" value="AdoMet_MTases"/>
    <property type="match status" value="1"/>
</dbReference>
<keyword evidence="2" id="KW-0808">Transferase</keyword>
<accession>A0A4R8VAY2</accession>
<sequence>MASEDSTELEAALVRGLHGTVLEVGAGDGANFGFLAEDVDWIGLEPNPRDTEALRANAARWGRRREVLVATCEDIPLPDECVDAVLSTLVLCSVEDQQKALEEIIRVLRPGGAFVFVEHVAAAPRTVLRGVQRLATPLTRRLDRGCHLDRETVDSIRRSGLRIDELHEYRMPSGLGFTIPFAAGRAVKA</sequence>
<name>A0A4R8VAY2_9MICO</name>
<proteinExistence type="predicted"/>
<dbReference type="AlphaFoldDB" id="A0A4R8VAY2"/>
<dbReference type="Gene3D" id="3.40.50.150">
    <property type="entry name" value="Vaccinia Virus protein VP39"/>
    <property type="match status" value="1"/>
</dbReference>
<keyword evidence="3" id="KW-1185">Reference proteome</keyword>
<dbReference type="PANTHER" id="PTHR45036:SF1">
    <property type="entry name" value="METHYLTRANSFERASE LIKE 7A"/>
    <property type="match status" value="1"/>
</dbReference>
<reference evidence="2 3" key="1">
    <citation type="submission" date="2019-03" db="EMBL/GenBank/DDBJ databases">
        <title>Genomics of glacier-inhabiting Cryobacterium strains.</title>
        <authorList>
            <person name="Liu Q."/>
            <person name="Xin Y.-H."/>
        </authorList>
    </citation>
    <scope>NUCLEOTIDE SEQUENCE [LARGE SCALE GENOMIC DNA]</scope>
    <source>
        <strain evidence="2 3">CGMCC 1.10440</strain>
    </source>
</reference>
<dbReference type="GO" id="GO:0032259">
    <property type="term" value="P:methylation"/>
    <property type="evidence" value="ECO:0007669"/>
    <property type="project" value="UniProtKB-KW"/>
</dbReference>
<gene>
    <name evidence="2" type="ORF">E3N84_10555</name>
</gene>
<dbReference type="GO" id="GO:0008757">
    <property type="term" value="F:S-adenosylmethionine-dependent methyltransferase activity"/>
    <property type="evidence" value="ECO:0007669"/>
    <property type="project" value="InterPro"/>
</dbReference>
<dbReference type="PANTHER" id="PTHR45036">
    <property type="entry name" value="METHYLTRANSFERASE LIKE 7B"/>
    <property type="match status" value="1"/>
</dbReference>
<organism evidence="2 3">
    <name type="scientific">Terrimesophilobacter mesophilus</name>
    <dbReference type="NCBI Taxonomy" id="433647"/>
    <lineage>
        <taxon>Bacteria</taxon>
        <taxon>Bacillati</taxon>
        <taxon>Actinomycetota</taxon>
        <taxon>Actinomycetes</taxon>
        <taxon>Micrococcales</taxon>
        <taxon>Microbacteriaceae</taxon>
        <taxon>Terrimesophilobacter</taxon>
    </lineage>
</organism>
<keyword evidence="2" id="KW-0489">Methyltransferase</keyword>
<comment type="caution">
    <text evidence="2">The sequence shown here is derived from an EMBL/GenBank/DDBJ whole genome shotgun (WGS) entry which is preliminary data.</text>
</comment>
<dbReference type="InterPro" id="IPR029063">
    <property type="entry name" value="SAM-dependent_MTases_sf"/>
</dbReference>
<dbReference type="EMBL" id="SOFI01000003">
    <property type="protein sequence ID" value="TFB80431.1"/>
    <property type="molecule type" value="Genomic_DNA"/>
</dbReference>
<dbReference type="InterPro" id="IPR013216">
    <property type="entry name" value="Methyltransf_11"/>
</dbReference>
<feature type="domain" description="Methyltransferase type 11" evidence="1">
    <location>
        <begin position="22"/>
        <end position="116"/>
    </location>
</feature>
<dbReference type="Pfam" id="PF08241">
    <property type="entry name" value="Methyltransf_11"/>
    <property type="match status" value="1"/>
</dbReference>
<evidence type="ECO:0000259" key="1">
    <source>
        <dbReference type="Pfam" id="PF08241"/>
    </source>
</evidence>
<evidence type="ECO:0000313" key="2">
    <source>
        <dbReference type="EMBL" id="TFB80431.1"/>
    </source>
</evidence>
<protein>
    <submittedName>
        <fullName evidence="2">Class I SAM-dependent methyltransferase</fullName>
    </submittedName>
</protein>
<evidence type="ECO:0000313" key="3">
    <source>
        <dbReference type="Proteomes" id="UP000298488"/>
    </source>
</evidence>